<gene>
    <name evidence="1" type="ORF">VP01_8483g1</name>
</gene>
<feature type="non-terminal residue" evidence="1">
    <location>
        <position position="119"/>
    </location>
</feature>
<dbReference type="PANTHER" id="PTHR46564">
    <property type="entry name" value="TRANSPOSASE"/>
    <property type="match status" value="1"/>
</dbReference>
<proteinExistence type="predicted"/>
<evidence type="ECO:0000313" key="2">
    <source>
        <dbReference type="Proteomes" id="UP000037035"/>
    </source>
</evidence>
<dbReference type="PANTHER" id="PTHR46564:SF1">
    <property type="entry name" value="TRANSPOSASE"/>
    <property type="match status" value="1"/>
</dbReference>
<accession>A0A0L6U9C0</accession>
<protein>
    <submittedName>
        <fullName evidence="1">Uncharacterized protein</fullName>
    </submittedName>
</protein>
<organism evidence="1 2">
    <name type="scientific">Puccinia sorghi</name>
    <dbReference type="NCBI Taxonomy" id="27349"/>
    <lineage>
        <taxon>Eukaryota</taxon>
        <taxon>Fungi</taxon>
        <taxon>Dikarya</taxon>
        <taxon>Basidiomycota</taxon>
        <taxon>Pucciniomycotina</taxon>
        <taxon>Pucciniomycetes</taxon>
        <taxon>Pucciniales</taxon>
        <taxon>Pucciniaceae</taxon>
        <taxon>Puccinia</taxon>
    </lineage>
</organism>
<evidence type="ECO:0000313" key="1">
    <source>
        <dbReference type="EMBL" id="KNZ45116.1"/>
    </source>
</evidence>
<dbReference type="AlphaFoldDB" id="A0A0L6U9C0"/>
<sequence>QNLVPTPNIYNKRQSSLQRAAFSSQVGPMPSNYLVFIDKCAVSIRTHCRNQAWAPKGCRTCRLLQPLACRQISVLPAVSFKGLVCVIAQEGSMKCINFRSTSEFSILFISLDYVLVLTT</sequence>
<dbReference type="STRING" id="27349.A0A0L6U9C0"/>
<feature type="non-terminal residue" evidence="1">
    <location>
        <position position="1"/>
    </location>
</feature>
<dbReference type="VEuPathDB" id="FungiDB:VP01_8483g1"/>
<name>A0A0L6U9C0_9BASI</name>
<reference evidence="1 2" key="1">
    <citation type="submission" date="2015-08" db="EMBL/GenBank/DDBJ databases">
        <title>Next Generation Sequencing and Analysis of the Genome of Puccinia sorghi L Schw, the Causal Agent of Maize Common Rust.</title>
        <authorList>
            <person name="Rochi L."/>
            <person name="Burguener G."/>
            <person name="Darino M."/>
            <person name="Turjanski A."/>
            <person name="Kreff E."/>
            <person name="Dieguez M.J."/>
            <person name="Sacco F."/>
        </authorList>
    </citation>
    <scope>NUCLEOTIDE SEQUENCE [LARGE SCALE GENOMIC DNA]</scope>
    <source>
        <strain evidence="1 2">RO10H11247</strain>
    </source>
</reference>
<dbReference type="Proteomes" id="UP000037035">
    <property type="component" value="Unassembled WGS sequence"/>
</dbReference>
<keyword evidence="2" id="KW-1185">Reference proteome</keyword>
<dbReference type="EMBL" id="LAVV01014030">
    <property type="protein sequence ID" value="KNZ45116.1"/>
    <property type="molecule type" value="Genomic_DNA"/>
</dbReference>
<comment type="caution">
    <text evidence="1">The sequence shown here is derived from an EMBL/GenBank/DDBJ whole genome shotgun (WGS) entry which is preliminary data.</text>
</comment>